<evidence type="ECO:0000256" key="1">
    <source>
        <dbReference type="ARBA" id="ARBA00023015"/>
    </source>
</evidence>
<dbReference type="PANTHER" id="PTHR31314">
    <property type="entry name" value="MYB FAMILY TRANSCRIPTION FACTOR PHL7-LIKE"/>
    <property type="match status" value="1"/>
</dbReference>
<evidence type="ECO:0000256" key="2">
    <source>
        <dbReference type="ARBA" id="ARBA00023163"/>
    </source>
</evidence>
<gene>
    <name evidence="6" type="ORF">GIB67_039973</name>
</gene>
<accession>A0A7J7P433</accession>
<dbReference type="InterPro" id="IPR009057">
    <property type="entry name" value="Homeodomain-like_sf"/>
</dbReference>
<dbReference type="Pfam" id="PF00249">
    <property type="entry name" value="Myb_DNA-binding"/>
    <property type="match status" value="1"/>
</dbReference>
<dbReference type="OrthoDB" id="551907at2759"/>
<feature type="compositionally biased region" description="Low complexity" evidence="4">
    <location>
        <begin position="66"/>
        <end position="79"/>
    </location>
</feature>
<evidence type="ECO:0000259" key="5">
    <source>
        <dbReference type="PROSITE" id="PS51294"/>
    </source>
</evidence>
<dbReference type="SUPFAM" id="SSF46689">
    <property type="entry name" value="Homeodomain-like"/>
    <property type="match status" value="1"/>
</dbReference>
<organism evidence="6 7">
    <name type="scientific">Kingdonia uniflora</name>
    <dbReference type="NCBI Taxonomy" id="39325"/>
    <lineage>
        <taxon>Eukaryota</taxon>
        <taxon>Viridiplantae</taxon>
        <taxon>Streptophyta</taxon>
        <taxon>Embryophyta</taxon>
        <taxon>Tracheophyta</taxon>
        <taxon>Spermatophyta</taxon>
        <taxon>Magnoliopsida</taxon>
        <taxon>Ranunculales</taxon>
        <taxon>Circaeasteraceae</taxon>
        <taxon>Kingdonia</taxon>
    </lineage>
</organism>
<feature type="domain" description="HTH myb-type" evidence="5">
    <location>
        <begin position="90"/>
        <end position="150"/>
    </location>
</feature>
<feature type="region of interest" description="Disordered" evidence="4">
    <location>
        <begin position="1"/>
        <end position="81"/>
    </location>
</feature>
<name>A0A7J7P433_9MAGN</name>
<dbReference type="InterPro" id="IPR017930">
    <property type="entry name" value="Myb_dom"/>
</dbReference>
<dbReference type="Gene3D" id="1.10.10.60">
    <property type="entry name" value="Homeodomain-like"/>
    <property type="match status" value="1"/>
</dbReference>
<dbReference type="EMBL" id="JACGCM010000309">
    <property type="protein sequence ID" value="KAF6174022.1"/>
    <property type="molecule type" value="Genomic_DNA"/>
</dbReference>
<sequence length="479" mass="53570">MVVRLEICDGGKSSESNTQASNASQETSPKWSAFDLNETAGSEEDVCSAEVVGNANVEKDDALERGNSSNSNSTTNGGTEKLTTVRQYVRSKMPRLRWTPDLHLSFVQAVERLGGQEKATPKLVLQLMSVRGLSIAHVKSHLQMYRSKKLDDCGQVLSQTNRPMQGCSEMIYQERGPHQHVIIEGRGLFAAKTFHDKHITHQSIDSKASSSRHQEWVFSENTATRPVSPSCNDSGWVNSSIRDTIVQNDRGLMSSIPFGGRSDIVGYGPIRPSRFLEEKRWPPREMIGSQGKNVKVPISWAGTSCHSLVPQTWATRISMELPYTMPHSEWSLKANINSKEFRSNFGSPTNIPSNFEPEFERLELQKMPLLETLQRKENFVSKEKLMKEKDSLPILKLGLDTDTENAVEEKVGESTEEICTALTLSLFPGSSKQRQEARSNEQQNLVHTKKLQQGQREAEYLGSDHVSLSIGVRSCKYLS</sequence>
<dbReference type="FunFam" id="1.10.10.60:FF:000002">
    <property type="entry name" value="Myb family transcription factor"/>
    <property type="match status" value="1"/>
</dbReference>
<dbReference type="InterPro" id="IPR046955">
    <property type="entry name" value="PHR1-like"/>
</dbReference>
<dbReference type="NCBIfam" id="TIGR01557">
    <property type="entry name" value="myb_SHAQKYF"/>
    <property type="match status" value="1"/>
</dbReference>
<dbReference type="Proteomes" id="UP000541444">
    <property type="component" value="Unassembled WGS sequence"/>
</dbReference>
<feature type="compositionally biased region" description="Polar residues" evidence="4">
    <location>
        <begin position="440"/>
        <end position="451"/>
    </location>
</feature>
<dbReference type="InterPro" id="IPR006447">
    <property type="entry name" value="Myb_dom_plants"/>
</dbReference>
<keyword evidence="3" id="KW-0539">Nucleus</keyword>
<protein>
    <recommendedName>
        <fullName evidence="5">HTH myb-type domain-containing protein</fullName>
    </recommendedName>
</protein>
<dbReference type="GO" id="GO:0003677">
    <property type="term" value="F:DNA binding"/>
    <property type="evidence" value="ECO:0007669"/>
    <property type="project" value="InterPro"/>
</dbReference>
<keyword evidence="1" id="KW-0805">Transcription regulation</keyword>
<feature type="region of interest" description="Disordered" evidence="4">
    <location>
        <begin position="431"/>
        <end position="451"/>
    </location>
</feature>
<dbReference type="PANTHER" id="PTHR31314:SF164">
    <property type="entry name" value="HTH MYB-TYPE DOMAIN-CONTAINING PROTEIN"/>
    <property type="match status" value="1"/>
</dbReference>
<evidence type="ECO:0000313" key="7">
    <source>
        <dbReference type="Proteomes" id="UP000541444"/>
    </source>
</evidence>
<comment type="caution">
    <text evidence="6">The sequence shown here is derived from an EMBL/GenBank/DDBJ whole genome shotgun (WGS) entry which is preliminary data.</text>
</comment>
<evidence type="ECO:0000313" key="6">
    <source>
        <dbReference type="EMBL" id="KAF6174022.1"/>
    </source>
</evidence>
<dbReference type="GO" id="GO:0003700">
    <property type="term" value="F:DNA-binding transcription factor activity"/>
    <property type="evidence" value="ECO:0007669"/>
    <property type="project" value="InterPro"/>
</dbReference>
<keyword evidence="7" id="KW-1185">Reference proteome</keyword>
<evidence type="ECO:0000256" key="3">
    <source>
        <dbReference type="ARBA" id="ARBA00023242"/>
    </source>
</evidence>
<proteinExistence type="predicted"/>
<dbReference type="PROSITE" id="PS51294">
    <property type="entry name" value="HTH_MYB"/>
    <property type="match status" value="1"/>
</dbReference>
<reference evidence="6 7" key="1">
    <citation type="journal article" date="2020" name="IScience">
        <title>Genome Sequencing of the Endangered Kingdonia uniflora (Circaeasteraceae, Ranunculales) Reveals Potential Mechanisms of Evolutionary Specialization.</title>
        <authorList>
            <person name="Sun Y."/>
            <person name="Deng T."/>
            <person name="Zhang A."/>
            <person name="Moore M.J."/>
            <person name="Landis J.B."/>
            <person name="Lin N."/>
            <person name="Zhang H."/>
            <person name="Zhang X."/>
            <person name="Huang J."/>
            <person name="Zhang X."/>
            <person name="Sun H."/>
            <person name="Wang H."/>
        </authorList>
    </citation>
    <scope>NUCLEOTIDE SEQUENCE [LARGE SCALE GENOMIC DNA]</scope>
    <source>
        <strain evidence="6">TB1705</strain>
        <tissue evidence="6">Leaf</tissue>
    </source>
</reference>
<keyword evidence="2" id="KW-0804">Transcription</keyword>
<feature type="compositionally biased region" description="Polar residues" evidence="4">
    <location>
        <begin position="13"/>
        <end position="30"/>
    </location>
</feature>
<evidence type="ECO:0000256" key="4">
    <source>
        <dbReference type="SAM" id="MobiDB-lite"/>
    </source>
</evidence>
<dbReference type="InterPro" id="IPR001005">
    <property type="entry name" value="SANT/Myb"/>
</dbReference>
<dbReference type="AlphaFoldDB" id="A0A7J7P433"/>